<dbReference type="InterPro" id="IPR050301">
    <property type="entry name" value="NTE"/>
</dbReference>
<dbReference type="PANTHER" id="PTHR14226">
    <property type="entry name" value="NEUROPATHY TARGET ESTERASE/SWISS CHEESE D.MELANOGASTER"/>
    <property type="match status" value="1"/>
</dbReference>
<feature type="active site" description="Proton acceptor" evidence="4">
    <location>
        <position position="181"/>
    </location>
</feature>
<dbReference type="GO" id="GO:0016042">
    <property type="term" value="P:lipid catabolic process"/>
    <property type="evidence" value="ECO:0007669"/>
    <property type="project" value="UniProtKB-UniRule"/>
</dbReference>
<dbReference type="Proteomes" id="UP000285961">
    <property type="component" value="Unassembled WGS sequence"/>
</dbReference>
<proteinExistence type="predicted"/>
<feature type="region of interest" description="Disordered" evidence="5">
    <location>
        <begin position="1"/>
        <end position="20"/>
    </location>
</feature>
<dbReference type="Gene3D" id="3.40.1090.10">
    <property type="entry name" value="Cytosolic phospholipase A2 catalytic domain"/>
    <property type="match status" value="1"/>
</dbReference>
<evidence type="ECO:0000259" key="6">
    <source>
        <dbReference type="PROSITE" id="PS51635"/>
    </source>
</evidence>
<evidence type="ECO:0000256" key="1">
    <source>
        <dbReference type="ARBA" id="ARBA00022801"/>
    </source>
</evidence>
<feature type="active site" description="Nucleophile" evidence="4">
    <location>
        <position position="58"/>
    </location>
</feature>
<name>A0A419EZD9_9BACT</name>
<dbReference type="Pfam" id="PF01734">
    <property type="entry name" value="Patatin"/>
    <property type="match status" value="1"/>
</dbReference>
<comment type="caution">
    <text evidence="7">The sequence shown here is derived from an EMBL/GenBank/DDBJ whole genome shotgun (WGS) entry which is preliminary data.</text>
</comment>
<evidence type="ECO:0000256" key="4">
    <source>
        <dbReference type="PROSITE-ProRule" id="PRU01161"/>
    </source>
</evidence>
<organism evidence="7 8">
    <name type="scientific">Candidatus Abyssobacteria bacterium SURF_17</name>
    <dbReference type="NCBI Taxonomy" id="2093361"/>
    <lineage>
        <taxon>Bacteria</taxon>
        <taxon>Pseudomonadati</taxon>
        <taxon>Candidatus Hydrogenedentota</taxon>
        <taxon>Candidatus Abyssobacteria</taxon>
    </lineage>
</organism>
<dbReference type="PROSITE" id="PS51635">
    <property type="entry name" value="PNPLA"/>
    <property type="match status" value="1"/>
</dbReference>
<feature type="domain" description="PNPLA" evidence="6">
    <location>
        <begin position="25"/>
        <end position="194"/>
    </location>
</feature>
<feature type="short sequence motif" description="DGA/G" evidence="4">
    <location>
        <begin position="181"/>
        <end position="183"/>
    </location>
</feature>
<feature type="short sequence motif" description="GXSXG" evidence="4">
    <location>
        <begin position="56"/>
        <end position="60"/>
    </location>
</feature>
<protein>
    <recommendedName>
        <fullName evidence="6">PNPLA domain-containing protein</fullName>
    </recommendedName>
</protein>
<dbReference type="InterPro" id="IPR016035">
    <property type="entry name" value="Acyl_Trfase/lysoPLipase"/>
</dbReference>
<dbReference type="GO" id="GO:0016787">
    <property type="term" value="F:hydrolase activity"/>
    <property type="evidence" value="ECO:0007669"/>
    <property type="project" value="UniProtKB-UniRule"/>
</dbReference>
<keyword evidence="3 4" id="KW-0443">Lipid metabolism</keyword>
<evidence type="ECO:0000313" key="8">
    <source>
        <dbReference type="Proteomes" id="UP000285961"/>
    </source>
</evidence>
<evidence type="ECO:0000256" key="5">
    <source>
        <dbReference type="SAM" id="MobiDB-lite"/>
    </source>
</evidence>
<reference evidence="7 8" key="1">
    <citation type="journal article" date="2017" name="ISME J.">
        <title>Energy and carbon metabolisms in a deep terrestrial subsurface fluid microbial community.</title>
        <authorList>
            <person name="Momper L."/>
            <person name="Jungbluth S.P."/>
            <person name="Lee M.D."/>
            <person name="Amend J.P."/>
        </authorList>
    </citation>
    <scope>NUCLEOTIDE SEQUENCE [LARGE SCALE GENOMIC DNA]</scope>
    <source>
        <strain evidence="7">SURF_17</strain>
    </source>
</reference>
<evidence type="ECO:0000256" key="2">
    <source>
        <dbReference type="ARBA" id="ARBA00022963"/>
    </source>
</evidence>
<comment type="caution">
    <text evidence="4">Lacks conserved residue(s) required for the propagation of feature annotation.</text>
</comment>
<keyword evidence="2 4" id="KW-0442">Lipid degradation</keyword>
<gene>
    <name evidence="7" type="ORF">C4532_08750</name>
</gene>
<dbReference type="AlphaFoldDB" id="A0A419EZD9"/>
<evidence type="ECO:0000256" key="3">
    <source>
        <dbReference type="ARBA" id="ARBA00023098"/>
    </source>
</evidence>
<dbReference type="SUPFAM" id="SSF52151">
    <property type="entry name" value="FabD/lysophospholipase-like"/>
    <property type="match status" value="1"/>
</dbReference>
<accession>A0A419EZD9</accession>
<dbReference type="PANTHER" id="PTHR14226:SF57">
    <property type="entry name" value="BLR7027 PROTEIN"/>
    <property type="match status" value="1"/>
</dbReference>
<dbReference type="EMBL" id="QZKI01000065">
    <property type="protein sequence ID" value="RJP70762.1"/>
    <property type="molecule type" value="Genomic_DNA"/>
</dbReference>
<sequence length="299" mass="33688">MLNKATKQRTSKTAKAGRKKEKTVLILQGGASRGAHQVGAMKYLEEQGIKPDAIIGSSIGVINACLYATGGIDQMVDFWTSFRAHPLLPGISARENIFLGNSLLSMGKSFEKIEGYLDFPKIHRSRVEVSFILTNLSQGTGELRSNKTERSWEDFRTIARIGYTIPGLFPLIEFQGDYWCDGGFVWNVPLEYALQKGATRIFMLLCIGRTLPRQESFSNIYQVLSRFYDVMWVHVGSGGVIQRDFTHAMYRGAEIHIVEPGTYLEGFSMLSLLRFHPSKAKRYIEQGYADAREQLGRIK</sequence>
<keyword evidence="1 4" id="KW-0378">Hydrolase</keyword>
<dbReference type="InterPro" id="IPR002641">
    <property type="entry name" value="PNPLA_dom"/>
</dbReference>
<evidence type="ECO:0000313" key="7">
    <source>
        <dbReference type="EMBL" id="RJP70762.1"/>
    </source>
</evidence>